<sequence>MSTHFVIPAIIIVLTLGCYAAYLLLKLKKQTAAYRQANQDRITLANERRESVITDIRYIAVAMLEERCELSEGVMRIGKLFDALSLTEQVTSDYPSLFTHYQLIQSHPIKEERKALPKQQRMKLDFARMKSEAELETTILQEVKQITTFEVPVKH</sequence>
<dbReference type="RefSeq" id="WP_212593326.1">
    <property type="nucleotide sequence ID" value="NZ_JAAIKR010000011.1"/>
</dbReference>
<keyword evidence="1" id="KW-0472">Membrane</keyword>
<dbReference type="EMBL" id="JAAIKR010000011">
    <property type="protein sequence ID" value="MBR9728615.1"/>
    <property type="molecule type" value="Genomic_DNA"/>
</dbReference>
<proteinExistence type="predicted"/>
<comment type="caution">
    <text evidence="3">The sequence shown here is derived from an EMBL/GenBank/DDBJ whole genome shotgun (WGS) entry which is preliminary data.</text>
</comment>
<feature type="domain" description="DUF2489" evidence="2">
    <location>
        <begin position="13"/>
        <end position="146"/>
    </location>
</feature>
<feature type="transmembrane region" description="Helical" evidence="1">
    <location>
        <begin position="6"/>
        <end position="25"/>
    </location>
</feature>
<evidence type="ECO:0000256" key="1">
    <source>
        <dbReference type="SAM" id="Phobius"/>
    </source>
</evidence>
<keyword evidence="1" id="KW-1133">Transmembrane helix</keyword>
<organism evidence="3 4">
    <name type="scientific">Shewanella intestini</name>
    <dbReference type="NCBI Taxonomy" id="2017544"/>
    <lineage>
        <taxon>Bacteria</taxon>
        <taxon>Pseudomonadati</taxon>
        <taxon>Pseudomonadota</taxon>
        <taxon>Gammaproteobacteria</taxon>
        <taxon>Alteromonadales</taxon>
        <taxon>Shewanellaceae</taxon>
        <taxon>Shewanella</taxon>
    </lineage>
</organism>
<protein>
    <submittedName>
        <fullName evidence="3">DUF2489 domain-containing protein</fullName>
    </submittedName>
</protein>
<dbReference type="Proteomes" id="UP000811844">
    <property type="component" value="Unassembled WGS sequence"/>
</dbReference>
<keyword evidence="1" id="KW-0812">Transmembrane</keyword>
<dbReference type="Pfam" id="PF10675">
    <property type="entry name" value="DUF2489"/>
    <property type="match status" value="1"/>
</dbReference>
<gene>
    <name evidence="3" type="ORF">G3R48_11570</name>
</gene>
<accession>A0ABS5I5L8</accession>
<keyword evidence="4" id="KW-1185">Reference proteome</keyword>
<dbReference type="InterPro" id="IPR019617">
    <property type="entry name" value="DUF2489"/>
</dbReference>
<evidence type="ECO:0000313" key="4">
    <source>
        <dbReference type="Proteomes" id="UP000811844"/>
    </source>
</evidence>
<name>A0ABS5I5L8_9GAMM</name>
<evidence type="ECO:0000259" key="2">
    <source>
        <dbReference type="Pfam" id="PF10675"/>
    </source>
</evidence>
<evidence type="ECO:0000313" key="3">
    <source>
        <dbReference type="EMBL" id="MBR9728615.1"/>
    </source>
</evidence>
<reference evidence="3 4" key="1">
    <citation type="submission" date="2020-02" db="EMBL/GenBank/DDBJ databases">
        <title>Shewanella WXL01 sp. nov., a marine bacterium isolated from green algae in Luhuitou Fringing Reef (Northern South China Sea).</title>
        <authorList>
            <person name="Wang X."/>
        </authorList>
    </citation>
    <scope>NUCLEOTIDE SEQUENCE [LARGE SCALE GENOMIC DNA]</scope>
    <source>
        <strain evidence="3 4">MCCC 1A01895</strain>
    </source>
</reference>